<sequence length="66" mass="7536">MVAGRPLRAFNRCSGVGPSGRKLKAFVIFVTDSISNQSRNRDAPWYTKTWDSCWSHGYWWGPVKSD</sequence>
<proteinExistence type="predicted"/>
<comment type="caution">
    <text evidence="1">The sequence shown here is derived from an EMBL/GenBank/DDBJ whole genome shotgun (WGS) entry which is preliminary data.</text>
</comment>
<protein>
    <submittedName>
        <fullName evidence="1">Uncharacterized protein</fullName>
    </submittedName>
</protein>
<name>A0A151NF85_ALLMI</name>
<evidence type="ECO:0000313" key="1">
    <source>
        <dbReference type="EMBL" id="KYO35205.1"/>
    </source>
</evidence>
<accession>A0A151NF85</accession>
<gene>
    <name evidence="1" type="ORF">Y1Q_0001081</name>
</gene>
<keyword evidence="2" id="KW-1185">Reference proteome</keyword>
<dbReference type="Proteomes" id="UP000050525">
    <property type="component" value="Unassembled WGS sequence"/>
</dbReference>
<dbReference type="AlphaFoldDB" id="A0A151NF85"/>
<evidence type="ECO:0000313" key="2">
    <source>
        <dbReference type="Proteomes" id="UP000050525"/>
    </source>
</evidence>
<organism evidence="1 2">
    <name type="scientific">Alligator mississippiensis</name>
    <name type="common">American alligator</name>
    <dbReference type="NCBI Taxonomy" id="8496"/>
    <lineage>
        <taxon>Eukaryota</taxon>
        <taxon>Metazoa</taxon>
        <taxon>Chordata</taxon>
        <taxon>Craniata</taxon>
        <taxon>Vertebrata</taxon>
        <taxon>Euteleostomi</taxon>
        <taxon>Archelosauria</taxon>
        <taxon>Archosauria</taxon>
        <taxon>Crocodylia</taxon>
        <taxon>Alligatoridae</taxon>
        <taxon>Alligatorinae</taxon>
        <taxon>Alligator</taxon>
    </lineage>
</organism>
<dbReference type="EMBL" id="AKHW03003207">
    <property type="protein sequence ID" value="KYO35205.1"/>
    <property type="molecule type" value="Genomic_DNA"/>
</dbReference>
<reference evidence="1 2" key="1">
    <citation type="journal article" date="2012" name="Genome Biol.">
        <title>Sequencing three crocodilian genomes to illuminate the evolution of archosaurs and amniotes.</title>
        <authorList>
            <person name="St John J.A."/>
            <person name="Braun E.L."/>
            <person name="Isberg S.R."/>
            <person name="Miles L.G."/>
            <person name="Chong A.Y."/>
            <person name="Gongora J."/>
            <person name="Dalzell P."/>
            <person name="Moran C."/>
            <person name="Bed'hom B."/>
            <person name="Abzhanov A."/>
            <person name="Burgess S.C."/>
            <person name="Cooksey A.M."/>
            <person name="Castoe T.A."/>
            <person name="Crawford N.G."/>
            <person name="Densmore L.D."/>
            <person name="Drew J.C."/>
            <person name="Edwards S.V."/>
            <person name="Faircloth B.C."/>
            <person name="Fujita M.K."/>
            <person name="Greenwold M.J."/>
            <person name="Hoffmann F.G."/>
            <person name="Howard J.M."/>
            <person name="Iguchi T."/>
            <person name="Janes D.E."/>
            <person name="Khan S.Y."/>
            <person name="Kohno S."/>
            <person name="de Koning A.J."/>
            <person name="Lance S.L."/>
            <person name="McCarthy F.M."/>
            <person name="McCormack J.E."/>
            <person name="Merchant M.E."/>
            <person name="Peterson D.G."/>
            <person name="Pollock D.D."/>
            <person name="Pourmand N."/>
            <person name="Raney B.J."/>
            <person name="Roessler K.A."/>
            <person name="Sanford J.R."/>
            <person name="Sawyer R.H."/>
            <person name="Schmidt C.J."/>
            <person name="Triplett E.W."/>
            <person name="Tuberville T.D."/>
            <person name="Venegas-Anaya M."/>
            <person name="Howard J.T."/>
            <person name="Jarvis E.D."/>
            <person name="Guillette L.J.Jr."/>
            <person name="Glenn T.C."/>
            <person name="Green R.E."/>
            <person name="Ray D.A."/>
        </authorList>
    </citation>
    <scope>NUCLEOTIDE SEQUENCE [LARGE SCALE GENOMIC DNA]</scope>
    <source>
        <strain evidence="1">KSC_2009_1</strain>
    </source>
</reference>